<gene>
    <name evidence="7" type="ORF">BSU04_01405</name>
</gene>
<keyword evidence="4 5" id="KW-0408">Iron</keyword>
<evidence type="ECO:0000313" key="7">
    <source>
        <dbReference type="EMBL" id="OXC80529.1"/>
    </source>
</evidence>
<feature type="binding site" evidence="5">
    <location>
        <position position="183"/>
    </location>
    <ligand>
        <name>Fe cation</name>
        <dbReference type="ChEBI" id="CHEBI:24875"/>
        <note>catalytic</note>
    </ligand>
</feature>
<dbReference type="InterPro" id="IPR004294">
    <property type="entry name" value="Carotenoid_Oase"/>
</dbReference>
<evidence type="ECO:0000256" key="4">
    <source>
        <dbReference type="ARBA" id="ARBA00023004"/>
    </source>
</evidence>
<evidence type="ECO:0000256" key="6">
    <source>
        <dbReference type="SAM" id="MobiDB-lite"/>
    </source>
</evidence>
<organism evidence="7 8">
    <name type="scientific">Caballeronia sordidicola</name>
    <name type="common">Burkholderia sordidicola</name>
    <dbReference type="NCBI Taxonomy" id="196367"/>
    <lineage>
        <taxon>Bacteria</taxon>
        <taxon>Pseudomonadati</taxon>
        <taxon>Pseudomonadota</taxon>
        <taxon>Betaproteobacteria</taxon>
        <taxon>Burkholderiales</taxon>
        <taxon>Burkholderiaceae</taxon>
        <taxon>Caballeronia</taxon>
    </lineage>
</organism>
<dbReference type="RefSeq" id="WP_089158909.1">
    <property type="nucleotide sequence ID" value="NZ_MTHB01000013.1"/>
</dbReference>
<dbReference type="OrthoDB" id="6636843at2"/>
<evidence type="ECO:0000256" key="3">
    <source>
        <dbReference type="ARBA" id="ARBA00023002"/>
    </source>
</evidence>
<evidence type="ECO:0000313" key="8">
    <source>
        <dbReference type="Proteomes" id="UP000214720"/>
    </source>
</evidence>
<feature type="binding site" evidence="5">
    <location>
        <position position="231"/>
    </location>
    <ligand>
        <name>Fe cation</name>
        <dbReference type="ChEBI" id="CHEBI:24875"/>
        <note>catalytic</note>
    </ligand>
</feature>
<dbReference type="Proteomes" id="UP000214720">
    <property type="component" value="Unassembled WGS sequence"/>
</dbReference>
<comment type="caution">
    <text evidence="7">The sequence shown here is derived from an EMBL/GenBank/DDBJ whole genome shotgun (WGS) entry which is preliminary data.</text>
</comment>
<keyword evidence="3" id="KW-0560">Oxidoreductase</keyword>
<protein>
    <submittedName>
        <fullName evidence="7">Lignostilbene-alpha,beta-dioxygenase</fullName>
    </submittedName>
</protein>
<feature type="binding site" evidence="5">
    <location>
        <position position="466"/>
    </location>
    <ligand>
        <name>Fe cation</name>
        <dbReference type="ChEBI" id="CHEBI:24875"/>
        <note>catalytic</note>
    </ligand>
</feature>
<dbReference type="PANTHER" id="PTHR10543">
    <property type="entry name" value="BETA-CAROTENE DIOXYGENASE"/>
    <property type="match status" value="1"/>
</dbReference>
<name>A0A226XBN3_CABSO</name>
<feature type="binding site" evidence="5">
    <location>
        <position position="293"/>
    </location>
    <ligand>
        <name>Fe cation</name>
        <dbReference type="ChEBI" id="CHEBI:24875"/>
        <note>catalytic</note>
    </ligand>
</feature>
<sequence length="475" mass="52414">MMAAGSPGTSPAFAATSDAGGEPPVGTPWRSNNPALSGAFEPVFDERDDADLRVQGEIPAGLNGVFMRNGPNPCFEPDARYAYPFDGTGMIHAIFLQDGRARYRNRWVATDELRAEQQAGHRLYNSTFSPPPQANLANTNIVHHGGRYLALYEGGKPYELDGGIGTLGRFDYQGKLPGVMSAHPKTDPVTVELLSVSYDLSSGMLTYMRANRSGQIDRVVPFQAPWAAIVHDVALTRGYLVVFVCPFVFDWSRQGPPGLWEPERGAKVALIPRDAQHAEQVRWIDAPPFFHWHTINAFADGDRIEAVLPWYDSLSLTSHSKRLELHRLVIDIDRGVVHDEAIDDQPCEFGRVNDAYLGRRARYGYVGLRMPRPGEKPQIGAFEAIARYDLVTGSKTVHQFAPGLTVSEPVFVADPHGRREEDGFIVTFVHELGSSAGRFVILDARQLDREPRAVIELPRRVPAGLHGAWISASLA</sequence>
<dbReference type="EMBL" id="MTHB01000013">
    <property type="protein sequence ID" value="OXC80529.1"/>
    <property type="molecule type" value="Genomic_DNA"/>
</dbReference>
<comment type="similarity">
    <text evidence="1">Belongs to the carotenoid oxygenase family.</text>
</comment>
<evidence type="ECO:0000256" key="2">
    <source>
        <dbReference type="ARBA" id="ARBA00022723"/>
    </source>
</evidence>
<dbReference type="GO" id="GO:0016121">
    <property type="term" value="P:carotene catabolic process"/>
    <property type="evidence" value="ECO:0007669"/>
    <property type="project" value="TreeGrafter"/>
</dbReference>
<reference evidence="8" key="1">
    <citation type="submission" date="2017-01" db="EMBL/GenBank/DDBJ databases">
        <title>Genome Analysis of Deinococcus marmoris KOPRI26562.</title>
        <authorList>
            <person name="Kim J.H."/>
            <person name="Oh H.-M."/>
        </authorList>
    </citation>
    <scope>NUCLEOTIDE SEQUENCE [LARGE SCALE GENOMIC DNA]</scope>
    <source>
        <strain evidence="8">PAMC 26633</strain>
    </source>
</reference>
<evidence type="ECO:0000256" key="1">
    <source>
        <dbReference type="ARBA" id="ARBA00006787"/>
    </source>
</evidence>
<keyword evidence="7" id="KW-0223">Dioxygenase</keyword>
<dbReference type="PANTHER" id="PTHR10543:SF89">
    <property type="entry name" value="CAROTENOID 9,10(9',10')-CLEAVAGE DIOXYGENASE 1"/>
    <property type="match status" value="1"/>
</dbReference>
<feature type="region of interest" description="Disordered" evidence="6">
    <location>
        <begin position="1"/>
        <end position="39"/>
    </location>
</feature>
<dbReference type="GO" id="GO:0010436">
    <property type="term" value="F:carotenoid dioxygenase activity"/>
    <property type="evidence" value="ECO:0007669"/>
    <property type="project" value="TreeGrafter"/>
</dbReference>
<keyword evidence="2 5" id="KW-0479">Metal-binding</keyword>
<proteinExistence type="inferred from homology"/>
<comment type="cofactor">
    <cofactor evidence="5">
        <name>Fe(2+)</name>
        <dbReference type="ChEBI" id="CHEBI:29033"/>
    </cofactor>
    <text evidence="5">Binds 1 Fe(2+) ion per subunit.</text>
</comment>
<dbReference type="GO" id="GO:0046872">
    <property type="term" value="F:metal ion binding"/>
    <property type="evidence" value="ECO:0007669"/>
    <property type="project" value="UniProtKB-KW"/>
</dbReference>
<dbReference type="AlphaFoldDB" id="A0A226XBN3"/>
<dbReference type="Pfam" id="PF03055">
    <property type="entry name" value="RPE65"/>
    <property type="match status" value="1"/>
</dbReference>
<accession>A0A226XBN3</accession>
<evidence type="ECO:0000256" key="5">
    <source>
        <dbReference type="PIRSR" id="PIRSR604294-1"/>
    </source>
</evidence>